<dbReference type="Gene3D" id="3.40.50.1820">
    <property type="entry name" value="alpha/beta hydrolase"/>
    <property type="match status" value="1"/>
</dbReference>
<dbReference type="GO" id="GO:0016787">
    <property type="term" value="F:hydrolase activity"/>
    <property type="evidence" value="ECO:0007669"/>
    <property type="project" value="UniProtKB-KW"/>
</dbReference>
<dbReference type="Proteomes" id="UP000503540">
    <property type="component" value="Chromosome"/>
</dbReference>
<proteinExistence type="predicted"/>
<organism evidence="2 3">
    <name type="scientific">Nocardia arthritidis</name>
    <dbReference type="NCBI Taxonomy" id="228602"/>
    <lineage>
        <taxon>Bacteria</taxon>
        <taxon>Bacillati</taxon>
        <taxon>Actinomycetota</taxon>
        <taxon>Actinomycetes</taxon>
        <taxon>Mycobacteriales</taxon>
        <taxon>Nocardiaceae</taxon>
        <taxon>Nocardia</taxon>
    </lineage>
</organism>
<evidence type="ECO:0000259" key="1">
    <source>
        <dbReference type="Pfam" id="PF12697"/>
    </source>
</evidence>
<protein>
    <submittedName>
        <fullName evidence="2">Alpha/beta fold hydrolase</fullName>
    </submittedName>
</protein>
<name>A0A6G9YNV8_9NOCA</name>
<accession>A0A6G9YNV8</accession>
<dbReference type="PANTHER" id="PTHR43194:SF2">
    <property type="entry name" value="PEROXISOMAL MEMBRANE PROTEIN LPX1"/>
    <property type="match status" value="1"/>
</dbReference>
<dbReference type="PRINTS" id="PR00412">
    <property type="entry name" value="EPOXHYDRLASE"/>
</dbReference>
<dbReference type="PRINTS" id="PR00111">
    <property type="entry name" value="ABHYDROLASE"/>
</dbReference>
<dbReference type="InterPro" id="IPR000073">
    <property type="entry name" value="AB_hydrolase_1"/>
</dbReference>
<evidence type="ECO:0000313" key="3">
    <source>
        <dbReference type="Proteomes" id="UP000503540"/>
    </source>
</evidence>
<dbReference type="SUPFAM" id="SSF53474">
    <property type="entry name" value="alpha/beta-Hydrolases"/>
    <property type="match status" value="1"/>
</dbReference>
<dbReference type="KEGG" id="nah:F5544_35230"/>
<dbReference type="AlphaFoldDB" id="A0A6G9YNV8"/>
<dbReference type="PANTHER" id="PTHR43194">
    <property type="entry name" value="HYDROLASE ALPHA/BETA FOLD FAMILY"/>
    <property type="match status" value="1"/>
</dbReference>
<evidence type="ECO:0000313" key="2">
    <source>
        <dbReference type="EMBL" id="QIS14878.1"/>
    </source>
</evidence>
<reference evidence="2 3" key="1">
    <citation type="journal article" date="2019" name="ACS Chem. Biol.">
        <title>Identification and Mobilization of a Cryptic Antibiotic Biosynthesis Gene Locus from a Human-Pathogenic Nocardia Isolate.</title>
        <authorList>
            <person name="Herisse M."/>
            <person name="Ishida K."/>
            <person name="Porter J.L."/>
            <person name="Howden B."/>
            <person name="Hertweck C."/>
            <person name="Stinear T.P."/>
            <person name="Pidot S.J."/>
        </authorList>
    </citation>
    <scope>NUCLEOTIDE SEQUENCE [LARGE SCALE GENOMIC DNA]</scope>
    <source>
        <strain evidence="2 3">AUSMDU00012717</strain>
    </source>
</reference>
<feature type="domain" description="AB hydrolase-1" evidence="1">
    <location>
        <begin position="46"/>
        <end position="275"/>
    </location>
</feature>
<sequence>MTSPLPPCGRLAPPEAARNSLDPIARMGGVIELAYTDFGGTGRTLLALHGSFGRGAIFARLAADLAGCARVIAPDQRGHGYSDRAETYTGADFVADAAALIRRLELEDVVVLGHSRGGITAYQLAARHPELVSALIIEDVGPVMRTPDIERPVLDVRGWPATADTKDELAEAIRALGVPDPDYFTHSAVPTADGRWRLLFDWDDMMAVQNGGLGDWWADWLGSSCPALVLRGRHSTMLPASLAAEMVARRPASRLVEFAEAGHWIHDDEPAELARTVADFLTELES</sequence>
<dbReference type="Pfam" id="PF12697">
    <property type="entry name" value="Abhydrolase_6"/>
    <property type="match status" value="1"/>
</dbReference>
<dbReference type="EMBL" id="CP046172">
    <property type="protein sequence ID" value="QIS14878.1"/>
    <property type="molecule type" value="Genomic_DNA"/>
</dbReference>
<dbReference type="InterPro" id="IPR050228">
    <property type="entry name" value="Carboxylesterase_BioH"/>
</dbReference>
<dbReference type="InterPro" id="IPR029058">
    <property type="entry name" value="AB_hydrolase_fold"/>
</dbReference>
<gene>
    <name evidence="2" type="ORF">F5544_35230</name>
</gene>
<keyword evidence="2" id="KW-0378">Hydrolase</keyword>
<keyword evidence="3" id="KW-1185">Reference proteome</keyword>
<dbReference type="InterPro" id="IPR000639">
    <property type="entry name" value="Epox_hydrolase-like"/>
</dbReference>